<dbReference type="AlphaFoldDB" id="A0A829MIE4"/>
<dbReference type="Proteomes" id="UP000018502">
    <property type="component" value="Unassembled WGS sequence"/>
</dbReference>
<sequence>MDAMTASMSPVLGAGSDTAPHSLRLPGAVGDLSIVVPADSHPPR</sequence>
<name>A0A829MIE4_9MYCO</name>
<gene>
    <name evidence="2" type="ORF">L833_3327</name>
</gene>
<evidence type="ECO:0000313" key="2">
    <source>
        <dbReference type="EMBL" id="ESV65934.1"/>
    </source>
</evidence>
<organism evidence="2 3">
    <name type="scientific">Mycobacteroides abscessus MAB_091912_2446</name>
    <dbReference type="NCBI Taxonomy" id="1335414"/>
    <lineage>
        <taxon>Bacteria</taxon>
        <taxon>Bacillati</taxon>
        <taxon>Actinomycetota</taxon>
        <taxon>Actinomycetes</taxon>
        <taxon>Mycobacteriales</taxon>
        <taxon>Mycobacteriaceae</taxon>
        <taxon>Mycobacteroides</taxon>
        <taxon>Mycobacteroides abscessus</taxon>
    </lineage>
</organism>
<protein>
    <submittedName>
        <fullName evidence="2">Uncharacterized protein</fullName>
    </submittedName>
</protein>
<evidence type="ECO:0000313" key="3">
    <source>
        <dbReference type="Proteomes" id="UP000018502"/>
    </source>
</evidence>
<feature type="region of interest" description="Disordered" evidence="1">
    <location>
        <begin position="1"/>
        <end position="20"/>
    </location>
</feature>
<evidence type="ECO:0000256" key="1">
    <source>
        <dbReference type="SAM" id="MobiDB-lite"/>
    </source>
</evidence>
<dbReference type="EMBL" id="AYTF01000001">
    <property type="protein sequence ID" value="ESV65934.1"/>
    <property type="molecule type" value="Genomic_DNA"/>
</dbReference>
<accession>A0A829MIE4</accession>
<reference evidence="2 3" key="1">
    <citation type="journal article" date="2014" name="Emerg. Infect. Dis.">
        <title>High-level Relatedness among Mycobacterium abscessus subsp. massiliense Strains from Widely Separated Outbreaks.</title>
        <authorList>
            <person name="Tettelin H."/>
            <person name="Davidson R.M."/>
            <person name="Agrawal S."/>
            <person name="Aitken M.L."/>
            <person name="Shallom S."/>
            <person name="Hasan N.A."/>
            <person name="Strong M."/>
            <person name="Nogueira de Moura V.C."/>
            <person name="De Groote M.A."/>
            <person name="Duarte R.S."/>
            <person name="Hine E."/>
            <person name="Parankush S."/>
            <person name="Su Q."/>
            <person name="Daugherty S.C."/>
            <person name="Fraser C.M."/>
            <person name="Brown-Elliott B.A."/>
            <person name="Wallace R.J.Jr."/>
            <person name="Holland S.M."/>
            <person name="Sampaio E.P."/>
            <person name="Olivier K.N."/>
            <person name="Jackson M."/>
            <person name="Zelazny A.M."/>
        </authorList>
    </citation>
    <scope>NUCLEOTIDE SEQUENCE [LARGE SCALE GENOMIC DNA]</scope>
    <source>
        <strain evidence="2 3">MAB_091912_2446</strain>
    </source>
</reference>
<comment type="caution">
    <text evidence="2">The sequence shown here is derived from an EMBL/GenBank/DDBJ whole genome shotgun (WGS) entry which is preliminary data.</text>
</comment>
<proteinExistence type="predicted"/>